<dbReference type="RefSeq" id="WP_234274747.1">
    <property type="nucleotide sequence ID" value="NZ_JABFTT010000011.1"/>
</dbReference>
<sequence length="340" mass="39792">MDFTGLNRFHAYKLDRPLTEEERKSQLNPKKPASDDPLDWLSVIKINSTYLELVDRWYAGKGFATWMGGMFAVPFTLGLFYIIYSSIKQASPVMWMLDLLFSLAVIFFAWVGIWIMRHEVFRQTHYPIRLNRKTRQVYAYRPDGTILRTDWDKLFICAITTGSSEMTRIEDIRAHVLAEDGETVKDTFTLGYPYLGNREGMLQLWEYIRRYMEEPDGVEKNYKQTEICMPLDGRREGLVFGLVRTFAPMAKWPLMQLLVSPLWALTTLGRWFAMSTCKVPRWPEEVEAACPIEPNDPYRKDWRDNGKYDFWELGWPLVCFAVGLTVLGIGAVWLVRVWFV</sequence>
<gene>
    <name evidence="3" type="ORF">HOP51_15105</name>
</gene>
<feature type="transmembrane region" description="Helical" evidence="1">
    <location>
        <begin position="93"/>
        <end position="116"/>
    </location>
</feature>
<dbReference type="Pfam" id="PF20455">
    <property type="entry name" value="DUF6708"/>
    <property type="match status" value="1"/>
</dbReference>
<dbReference type="InterPro" id="IPR046554">
    <property type="entry name" value="DUF6708"/>
</dbReference>
<feature type="transmembrane region" description="Helical" evidence="1">
    <location>
        <begin position="254"/>
        <end position="273"/>
    </location>
</feature>
<protein>
    <recommendedName>
        <fullName evidence="2">DUF6708 domain-containing protein</fullName>
    </recommendedName>
</protein>
<feature type="transmembrane region" description="Helical" evidence="1">
    <location>
        <begin position="313"/>
        <end position="335"/>
    </location>
</feature>
<dbReference type="EMBL" id="JABFTT010000011">
    <property type="protein sequence ID" value="MCE8021428.1"/>
    <property type="molecule type" value="Genomic_DNA"/>
</dbReference>
<proteinExistence type="predicted"/>
<organism evidence="3 4">
    <name type="scientific">Billgrantia zhangzhouensis</name>
    <dbReference type="NCBI Taxonomy" id="2733481"/>
    <lineage>
        <taxon>Bacteria</taxon>
        <taxon>Pseudomonadati</taxon>
        <taxon>Pseudomonadota</taxon>
        <taxon>Gammaproteobacteria</taxon>
        <taxon>Oceanospirillales</taxon>
        <taxon>Halomonadaceae</taxon>
        <taxon>Billgrantia</taxon>
    </lineage>
</organism>
<keyword evidence="1" id="KW-0472">Membrane</keyword>
<comment type="caution">
    <text evidence="3">The sequence shown here is derived from an EMBL/GenBank/DDBJ whole genome shotgun (WGS) entry which is preliminary data.</text>
</comment>
<evidence type="ECO:0000256" key="1">
    <source>
        <dbReference type="SAM" id="Phobius"/>
    </source>
</evidence>
<keyword evidence="4" id="KW-1185">Reference proteome</keyword>
<dbReference type="Proteomes" id="UP001320122">
    <property type="component" value="Unassembled WGS sequence"/>
</dbReference>
<name>A0ABS9AIG9_9GAMM</name>
<evidence type="ECO:0000313" key="3">
    <source>
        <dbReference type="EMBL" id="MCE8021428.1"/>
    </source>
</evidence>
<keyword evidence="1" id="KW-0812">Transmembrane</keyword>
<reference evidence="3 4" key="1">
    <citation type="journal article" date="2021" name="Front. Microbiol.">
        <title>Aerobic Denitrification and Heterotrophic Sulfur Oxidation in the Genus Halomonas Revealed by Six Novel Species Characterizations and Genome-Based Analysis.</title>
        <authorList>
            <person name="Wang L."/>
            <person name="Shao Z."/>
        </authorList>
    </citation>
    <scope>NUCLEOTIDE SEQUENCE [LARGE SCALE GENOMIC DNA]</scope>
    <source>
        <strain evidence="3 4">MCCC 1A11036</strain>
    </source>
</reference>
<feature type="domain" description="DUF6708" evidence="2">
    <location>
        <begin position="106"/>
        <end position="291"/>
    </location>
</feature>
<accession>A0ABS9AIG9</accession>
<evidence type="ECO:0000313" key="4">
    <source>
        <dbReference type="Proteomes" id="UP001320122"/>
    </source>
</evidence>
<evidence type="ECO:0000259" key="2">
    <source>
        <dbReference type="Pfam" id="PF20455"/>
    </source>
</evidence>
<keyword evidence="1" id="KW-1133">Transmembrane helix</keyword>
<feature type="transmembrane region" description="Helical" evidence="1">
    <location>
        <begin position="63"/>
        <end position="87"/>
    </location>
</feature>